<comment type="caution">
    <text evidence="5">The sequence shown here is derived from an EMBL/GenBank/DDBJ whole genome shotgun (WGS) entry which is preliminary data.</text>
</comment>
<dbReference type="GO" id="GO:0051536">
    <property type="term" value="F:iron-sulfur cluster binding"/>
    <property type="evidence" value="ECO:0007669"/>
    <property type="project" value="UniProtKB-KW"/>
</dbReference>
<evidence type="ECO:0000256" key="1">
    <source>
        <dbReference type="ARBA" id="ARBA00022723"/>
    </source>
</evidence>
<dbReference type="PANTHER" id="PTHR43063">
    <property type="entry name" value="4FE-4S CLUSTER CONTAINING PARA FAMILY ATPASE PROTEIN"/>
    <property type="match status" value="1"/>
</dbReference>
<dbReference type="GO" id="GO:0046872">
    <property type="term" value="F:metal ion binding"/>
    <property type="evidence" value="ECO:0007669"/>
    <property type="project" value="UniProtKB-KW"/>
</dbReference>
<sequence>MTKELTIAVASGKGGTGKTTVSVNLACAAAAAGYKAAYLDSDVEEPNGHLFLKPCIVRRYPVNVPVPAVDTEKCIACGACGEICQYSAILCINKSVLTFEKMCHGCGGCQLVCPTAAITEKSREIGFVEEGVAGEISFVHGKLNIGEAMSTPLIKTVRSAGKNNLLNIVDAPPGTSCPVITAIKGVDFVILVTEPTPFGLNDLGLALDMIKELGIPHAVVVNRSDLDNNLARDFCREKEVKLLAEIPDDRRIAEAYSRGELAFSAASGYRGVFEDLLIAIVKEARR</sequence>
<evidence type="ECO:0000259" key="4">
    <source>
        <dbReference type="PROSITE" id="PS51379"/>
    </source>
</evidence>
<gene>
    <name evidence="5" type="ORF">L7E55_15955</name>
</gene>
<dbReference type="Gene3D" id="3.30.70.20">
    <property type="match status" value="1"/>
</dbReference>
<keyword evidence="2" id="KW-0408">Iron</keyword>
<dbReference type="PANTHER" id="PTHR43063:SF1">
    <property type="entry name" value="4FE-4S CLUSTER CONTAINING PARA FAMILY ATPASE PROTEIN"/>
    <property type="match status" value="1"/>
</dbReference>
<organism evidence="5 6">
    <name type="scientific">Pelotomaculum isophthalicicum JI</name>
    <dbReference type="NCBI Taxonomy" id="947010"/>
    <lineage>
        <taxon>Bacteria</taxon>
        <taxon>Bacillati</taxon>
        <taxon>Bacillota</taxon>
        <taxon>Clostridia</taxon>
        <taxon>Eubacteriales</taxon>
        <taxon>Desulfotomaculaceae</taxon>
        <taxon>Pelotomaculum</taxon>
    </lineage>
</organism>
<dbReference type="AlphaFoldDB" id="A0A9X4JWS3"/>
<evidence type="ECO:0000256" key="3">
    <source>
        <dbReference type="ARBA" id="ARBA00023014"/>
    </source>
</evidence>
<keyword evidence="5" id="KW-0547">Nucleotide-binding</keyword>
<dbReference type="PROSITE" id="PS51379">
    <property type="entry name" value="4FE4S_FER_2"/>
    <property type="match status" value="2"/>
</dbReference>
<evidence type="ECO:0000313" key="6">
    <source>
        <dbReference type="Proteomes" id="UP001154312"/>
    </source>
</evidence>
<dbReference type="Gene3D" id="3.40.50.300">
    <property type="entry name" value="P-loop containing nucleotide triphosphate hydrolases"/>
    <property type="match status" value="2"/>
</dbReference>
<keyword evidence="1" id="KW-0479">Metal-binding</keyword>
<protein>
    <submittedName>
        <fullName evidence="5">ATP-binding protein</fullName>
    </submittedName>
</protein>
<dbReference type="PROSITE" id="PS00198">
    <property type="entry name" value="4FE4S_FER_1"/>
    <property type="match status" value="1"/>
</dbReference>
<proteinExistence type="predicted"/>
<evidence type="ECO:0000256" key="2">
    <source>
        <dbReference type="ARBA" id="ARBA00023004"/>
    </source>
</evidence>
<feature type="domain" description="4Fe-4S ferredoxin-type" evidence="4">
    <location>
        <begin position="65"/>
        <end position="94"/>
    </location>
</feature>
<dbReference type="InterPro" id="IPR017896">
    <property type="entry name" value="4Fe4S_Fe-S-bd"/>
</dbReference>
<dbReference type="InterPro" id="IPR017900">
    <property type="entry name" value="4Fe4S_Fe_S_CS"/>
</dbReference>
<dbReference type="InterPro" id="IPR027417">
    <property type="entry name" value="P-loop_NTPase"/>
</dbReference>
<dbReference type="SUPFAM" id="SSF52540">
    <property type="entry name" value="P-loop containing nucleoside triphosphate hydrolases"/>
    <property type="match status" value="1"/>
</dbReference>
<keyword evidence="5" id="KW-0067">ATP-binding</keyword>
<reference evidence="5" key="1">
    <citation type="submission" date="2022-02" db="EMBL/GenBank/DDBJ databases">
        <authorList>
            <person name="Leng L."/>
        </authorList>
    </citation>
    <scope>NUCLEOTIDE SEQUENCE</scope>
    <source>
        <strain evidence="5">JI</strain>
    </source>
</reference>
<dbReference type="EMBL" id="JAKOAV010000044">
    <property type="protein sequence ID" value="MDF9409823.1"/>
    <property type="molecule type" value="Genomic_DNA"/>
</dbReference>
<feature type="domain" description="4Fe-4S ferredoxin-type" evidence="4">
    <location>
        <begin position="95"/>
        <end position="123"/>
    </location>
</feature>
<dbReference type="CDD" id="cd03110">
    <property type="entry name" value="SIMIBI_bact_arch"/>
    <property type="match status" value="1"/>
</dbReference>
<dbReference type="GO" id="GO:0005524">
    <property type="term" value="F:ATP binding"/>
    <property type="evidence" value="ECO:0007669"/>
    <property type="project" value="UniProtKB-KW"/>
</dbReference>
<dbReference type="Proteomes" id="UP001154312">
    <property type="component" value="Unassembled WGS sequence"/>
</dbReference>
<evidence type="ECO:0000313" key="5">
    <source>
        <dbReference type="EMBL" id="MDF9409823.1"/>
    </source>
</evidence>
<dbReference type="RefSeq" id="WP_277445340.1">
    <property type="nucleotide sequence ID" value="NZ_JAKOAV010000044.1"/>
</dbReference>
<dbReference type="Pfam" id="PF01656">
    <property type="entry name" value="CbiA"/>
    <property type="match status" value="1"/>
</dbReference>
<keyword evidence="6" id="KW-1185">Reference proteome</keyword>
<keyword evidence="3" id="KW-0411">Iron-sulfur</keyword>
<dbReference type="SUPFAM" id="SSF46548">
    <property type="entry name" value="alpha-helical ferredoxin"/>
    <property type="match status" value="1"/>
</dbReference>
<name>A0A9X4JWS3_9FIRM</name>
<dbReference type="InterPro" id="IPR002586">
    <property type="entry name" value="CobQ/CobB/MinD/ParA_Nub-bd_dom"/>
</dbReference>
<dbReference type="Pfam" id="PF00037">
    <property type="entry name" value="Fer4"/>
    <property type="match status" value="2"/>
</dbReference>
<accession>A0A9X4JWS3</accession>